<evidence type="ECO:0000256" key="7">
    <source>
        <dbReference type="ARBA" id="ARBA00023136"/>
    </source>
</evidence>
<evidence type="ECO:0000256" key="10">
    <source>
        <dbReference type="RuleBase" id="RU000688"/>
    </source>
</evidence>
<feature type="transmembrane region" description="Helical" evidence="11">
    <location>
        <begin position="522"/>
        <end position="544"/>
    </location>
</feature>
<dbReference type="GO" id="GO:0004930">
    <property type="term" value="F:G protein-coupled receptor activity"/>
    <property type="evidence" value="ECO:0007669"/>
    <property type="project" value="UniProtKB-KW"/>
</dbReference>
<sequence>MANIHNVTEFIFLGLSPNQEVQRVCFVIFLLLYTAIVLGNLLMVVTVAASRSLESPMYFFLGCLSFVEICYSSTTVPKLIFDLLAQKKSISVWGCMTQLFFMHFFGGAEIFLLTVMAYDRYVAICKPLHYTSIMNRQVCAVLVGTAWMGGFVHSFAQILLIFHLPFCGPNVIDHYFCDLLPVLKLACSDTFLIGLLIVVNGGTLSVVSFVVLLASYVVILFHLRTQSSEGRCKALSTCGSHITVVILFFGPCVFIYMRPSATLPIDKMVAVFYTVITPLLNPVIYSLRNAEVKKAMKMLWIRTIKSQHLQKVIFVMFLLMYVAIVLGNGLIVVTVMASKGLSSPMYFFLSYLSLVELCYCSVTAPKLIFDSLLKRKVISLQGCITQIFFLHFFGGTEIFLLTVMAYDRYVAICKPLHYVTIMNRRVCGLLVGAAWSGGLLHSAGQAFLIFQLPFCGPNIIDHYFCDVHPVLKLACSDTFLISLLIIINGGSISVISFAVLLASYVVILHSLRSHTAEGRRRALSTCASHLAVVGLFFIPCSFVYMRPCITFPVDKIVAVFYTVVTPLLNPIIYSFRNSEVKNAMKRLAWRKTTWEE</sequence>
<feature type="non-terminal residue" evidence="13">
    <location>
        <position position="596"/>
    </location>
</feature>
<protein>
    <recommendedName>
        <fullName evidence="12">G-protein coupled receptors family 1 profile domain-containing protein</fullName>
    </recommendedName>
</protein>
<feature type="domain" description="G-protein coupled receptors family 1 profile" evidence="12">
    <location>
        <begin position="39"/>
        <end position="285"/>
    </location>
</feature>
<dbReference type="PROSITE" id="PS50262">
    <property type="entry name" value="G_PROTEIN_RECEP_F1_2"/>
    <property type="match status" value="2"/>
</dbReference>
<feature type="domain" description="G-protein coupled receptors family 1 profile" evidence="12">
    <location>
        <begin position="327"/>
        <end position="573"/>
    </location>
</feature>
<keyword evidence="6 10" id="KW-0297">G-protein coupled receptor</keyword>
<proteinExistence type="inferred from homology"/>
<dbReference type="Pfam" id="PF13853">
    <property type="entry name" value="7tm_4"/>
    <property type="match status" value="2"/>
</dbReference>
<feature type="transmembrane region" description="Helical" evidence="11">
    <location>
        <begin position="268"/>
        <end position="287"/>
    </location>
</feature>
<evidence type="ECO:0000256" key="3">
    <source>
        <dbReference type="ARBA" id="ARBA00022692"/>
    </source>
</evidence>
<dbReference type="GO" id="GO:0004984">
    <property type="term" value="F:olfactory receptor activity"/>
    <property type="evidence" value="ECO:0007669"/>
    <property type="project" value="InterPro"/>
</dbReference>
<feature type="transmembrane region" description="Helical" evidence="11">
    <location>
        <begin position="383"/>
        <end position="406"/>
    </location>
</feature>
<comment type="caution">
    <text evidence="13">The sequence shown here is derived from an EMBL/GenBank/DDBJ whole genome shotgun (WGS) entry which is preliminary data.</text>
</comment>
<feature type="transmembrane region" description="Helical" evidence="11">
    <location>
        <begin position="312"/>
        <end position="337"/>
    </location>
</feature>
<comment type="subcellular location">
    <subcellularLocation>
        <location evidence="1">Membrane</location>
        <topology evidence="1">Multi-pass membrane protein</topology>
    </subcellularLocation>
</comment>
<reference evidence="13 14" key="1">
    <citation type="journal article" date="2023" name="bioRxiv">
        <title>Conserved and derived expression patterns and positive selection on dental genes reveal complex evolutionary context of ever-growing rodent molars.</title>
        <authorList>
            <person name="Calamari Z.T."/>
            <person name="Song A."/>
            <person name="Cohen E."/>
            <person name="Akter M."/>
            <person name="Roy R.D."/>
            <person name="Hallikas O."/>
            <person name="Christensen M.M."/>
            <person name="Li P."/>
            <person name="Marangoni P."/>
            <person name="Jernvall J."/>
            <person name="Klein O.D."/>
        </authorList>
    </citation>
    <scope>NUCLEOTIDE SEQUENCE [LARGE SCALE GENOMIC DNA]</scope>
    <source>
        <strain evidence="13">V071</strain>
    </source>
</reference>
<feature type="transmembrane region" description="Helical" evidence="11">
    <location>
        <begin position="100"/>
        <end position="118"/>
    </location>
</feature>
<evidence type="ECO:0000256" key="1">
    <source>
        <dbReference type="ARBA" id="ARBA00004141"/>
    </source>
</evidence>
<dbReference type="SUPFAM" id="SSF81321">
    <property type="entry name" value="Family A G protein-coupled receptor-like"/>
    <property type="match status" value="2"/>
</dbReference>
<keyword evidence="14" id="KW-1185">Reference proteome</keyword>
<dbReference type="PANTHER" id="PTHR48002">
    <property type="entry name" value="OLFACTORY RECEPTOR"/>
    <property type="match status" value="1"/>
</dbReference>
<evidence type="ECO:0000256" key="8">
    <source>
        <dbReference type="ARBA" id="ARBA00023170"/>
    </source>
</evidence>
<evidence type="ECO:0000256" key="11">
    <source>
        <dbReference type="SAM" id="Phobius"/>
    </source>
</evidence>
<evidence type="ECO:0000313" key="13">
    <source>
        <dbReference type="EMBL" id="KAK7797948.1"/>
    </source>
</evidence>
<dbReference type="GO" id="GO:0005886">
    <property type="term" value="C:plasma membrane"/>
    <property type="evidence" value="ECO:0007669"/>
    <property type="project" value="UniProtKB-ARBA"/>
</dbReference>
<dbReference type="PRINTS" id="PR00237">
    <property type="entry name" value="GPCRRHODOPSN"/>
</dbReference>
<keyword evidence="4" id="KW-0552">Olfaction</keyword>
<feature type="transmembrane region" description="Helical" evidence="11">
    <location>
        <begin position="191"/>
        <end position="222"/>
    </location>
</feature>
<keyword evidence="8 10" id="KW-0675">Receptor</keyword>
<evidence type="ECO:0000256" key="6">
    <source>
        <dbReference type="ARBA" id="ARBA00023040"/>
    </source>
</evidence>
<feature type="transmembrane region" description="Helical" evidence="11">
    <location>
        <begin position="479"/>
        <end position="510"/>
    </location>
</feature>
<dbReference type="Proteomes" id="UP001488838">
    <property type="component" value="Unassembled WGS sequence"/>
</dbReference>
<accession>A0AAW0H978</accession>
<dbReference type="PROSITE" id="PS00237">
    <property type="entry name" value="G_PROTEIN_RECEP_F1_1"/>
    <property type="match status" value="2"/>
</dbReference>
<feature type="transmembrane region" description="Helical" evidence="11">
    <location>
        <begin position="21"/>
        <end position="45"/>
    </location>
</feature>
<keyword evidence="9 10" id="KW-0807">Transducer</keyword>
<dbReference type="CDD" id="cd15939">
    <property type="entry name" value="7tmA_OR4A-like"/>
    <property type="match status" value="2"/>
</dbReference>
<dbReference type="PRINTS" id="PR00245">
    <property type="entry name" value="OLFACTORYR"/>
</dbReference>
<dbReference type="InterPro" id="IPR000276">
    <property type="entry name" value="GPCR_Rhodpsn"/>
</dbReference>
<keyword evidence="5 11" id="KW-1133">Transmembrane helix</keyword>
<dbReference type="EMBL" id="JBBHLL010000752">
    <property type="protein sequence ID" value="KAK7797948.1"/>
    <property type="molecule type" value="Genomic_DNA"/>
</dbReference>
<dbReference type="InterPro" id="IPR017452">
    <property type="entry name" value="GPCR_Rhodpsn_7TM"/>
</dbReference>
<organism evidence="13 14">
    <name type="scientific">Myodes glareolus</name>
    <name type="common">Bank vole</name>
    <name type="synonym">Clethrionomys glareolus</name>
    <dbReference type="NCBI Taxonomy" id="447135"/>
    <lineage>
        <taxon>Eukaryota</taxon>
        <taxon>Metazoa</taxon>
        <taxon>Chordata</taxon>
        <taxon>Craniata</taxon>
        <taxon>Vertebrata</taxon>
        <taxon>Euteleostomi</taxon>
        <taxon>Mammalia</taxon>
        <taxon>Eutheria</taxon>
        <taxon>Euarchontoglires</taxon>
        <taxon>Glires</taxon>
        <taxon>Rodentia</taxon>
        <taxon>Myomorpha</taxon>
        <taxon>Muroidea</taxon>
        <taxon>Cricetidae</taxon>
        <taxon>Arvicolinae</taxon>
        <taxon>Myodes</taxon>
    </lineage>
</organism>
<keyword evidence="7 11" id="KW-0472">Membrane</keyword>
<dbReference type="FunFam" id="1.20.1070.10:FF:000007">
    <property type="entry name" value="Olfactory receptor"/>
    <property type="match status" value="2"/>
</dbReference>
<keyword evidence="3 10" id="KW-0812">Transmembrane</keyword>
<feature type="transmembrane region" description="Helical" evidence="11">
    <location>
        <begin position="556"/>
        <end position="575"/>
    </location>
</feature>
<evidence type="ECO:0000256" key="9">
    <source>
        <dbReference type="ARBA" id="ARBA00023224"/>
    </source>
</evidence>
<evidence type="ECO:0000313" key="14">
    <source>
        <dbReference type="Proteomes" id="UP001488838"/>
    </source>
</evidence>
<dbReference type="AlphaFoldDB" id="A0AAW0H978"/>
<feature type="transmembrane region" description="Helical" evidence="11">
    <location>
        <begin position="138"/>
        <end position="162"/>
    </location>
</feature>
<dbReference type="InterPro" id="IPR050427">
    <property type="entry name" value="Olfactory_Receptors"/>
</dbReference>
<dbReference type="InterPro" id="IPR000725">
    <property type="entry name" value="Olfact_rcpt"/>
</dbReference>
<name>A0AAW0H978_MYOGA</name>
<gene>
    <name evidence="13" type="ORF">U0070_007019</name>
</gene>
<evidence type="ECO:0000256" key="4">
    <source>
        <dbReference type="ARBA" id="ARBA00022725"/>
    </source>
</evidence>
<dbReference type="Gene3D" id="1.20.1070.10">
    <property type="entry name" value="Rhodopsin 7-helix transmembrane proteins"/>
    <property type="match status" value="2"/>
</dbReference>
<feature type="transmembrane region" description="Helical" evidence="11">
    <location>
        <begin position="234"/>
        <end position="256"/>
    </location>
</feature>
<evidence type="ECO:0000256" key="2">
    <source>
        <dbReference type="ARBA" id="ARBA00022606"/>
    </source>
</evidence>
<evidence type="ECO:0000256" key="5">
    <source>
        <dbReference type="ARBA" id="ARBA00022989"/>
    </source>
</evidence>
<comment type="similarity">
    <text evidence="10">Belongs to the G-protein coupled receptor 1 family.</text>
</comment>
<feature type="transmembrane region" description="Helical" evidence="11">
    <location>
        <begin position="57"/>
        <end position="80"/>
    </location>
</feature>
<evidence type="ECO:0000259" key="12">
    <source>
        <dbReference type="PROSITE" id="PS50262"/>
    </source>
</evidence>
<keyword evidence="2" id="KW-0716">Sensory transduction</keyword>